<feature type="binding site" evidence="9">
    <location>
        <position position="73"/>
    </location>
    <ligand>
        <name>substrate</name>
    </ligand>
</feature>
<feature type="binding site" evidence="9">
    <location>
        <position position="177"/>
    </location>
    <ligand>
        <name>a divalent metal cation</name>
        <dbReference type="ChEBI" id="CHEBI:60240"/>
    </ligand>
</feature>
<comment type="subunit">
    <text evidence="4 9">Homodimer.</text>
</comment>
<comment type="function">
    <text evidence="9">Catalyzes the strictly specific dephosphorylation of 2'-deoxyribonucleoside 5'-monophosphates.</text>
</comment>
<dbReference type="InterPro" id="IPR003607">
    <property type="entry name" value="HD/PDEase_dom"/>
</dbReference>
<comment type="catalytic activity">
    <reaction evidence="1 9">
        <text>a 2'-deoxyribonucleoside 5'-phosphate + H2O = a 2'-deoxyribonucleoside + phosphate</text>
        <dbReference type="Rhea" id="RHEA:36167"/>
        <dbReference type="ChEBI" id="CHEBI:15377"/>
        <dbReference type="ChEBI" id="CHEBI:18274"/>
        <dbReference type="ChEBI" id="CHEBI:43474"/>
        <dbReference type="ChEBI" id="CHEBI:65317"/>
        <dbReference type="EC" id="3.1.3.89"/>
    </reaction>
</comment>
<comment type="cofactor">
    <cofactor evidence="3">
        <name>Co(2+)</name>
        <dbReference type="ChEBI" id="CHEBI:48828"/>
    </cofactor>
</comment>
<dbReference type="FunFam" id="1.10.3210.10:FF:000002">
    <property type="entry name" value="Nucleotidase YfbR"/>
    <property type="match status" value="1"/>
</dbReference>
<evidence type="ECO:0000256" key="2">
    <source>
        <dbReference type="ARBA" id="ARBA00001936"/>
    </source>
</evidence>
<feature type="binding site" evidence="9">
    <location>
        <position position="73"/>
    </location>
    <ligand>
        <name>a divalent metal cation</name>
        <dbReference type="ChEBI" id="CHEBI:60240"/>
    </ligand>
</feature>
<feature type="binding site" evidence="9">
    <location>
        <position position="109"/>
    </location>
    <ligand>
        <name>a divalent metal cation</name>
        <dbReference type="ChEBI" id="CHEBI:60240"/>
    </ligand>
</feature>
<dbReference type="EC" id="3.1.3.89" evidence="9"/>
<dbReference type="GO" id="GO:0005737">
    <property type="term" value="C:cytoplasm"/>
    <property type="evidence" value="ECO:0007669"/>
    <property type="project" value="UniProtKB-SubCell"/>
</dbReference>
<keyword evidence="8 9" id="KW-0378">Hydrolase</keyword>
<dbReference type="InterPro" id="IPR022971">
    <property type="entry name" value="YfbR"/>
</dbReference>
<dbReference type="GO" id="GO:0000166">
    <property type="term" value="F:nucleotide binding"/>
    <property type="evidence" value="ECO:0007669"/>
    <property type="project" value="UniProtKB-KW"/>
</dbReference>
<gene>
    <name evidence="9 11" type="primary">yfbR</name>
    <name evidence="11" type="ordered locus">EFER_0878</name>
</gene>
<keyword evidence="6 9" id="KW-0479">Metal-binding</keyword>
<reference evidence="12" key="1">
    <citation type="journal article" date="2009" name="PLoS Genet.">
        <title>Organised genome dynamics in the Escherichia coli species results in highly diverse adaptive paths.</title>
        <authorList>
            <person name="Touchon M."/>
            <person name="Hoede C."/>
            <person name="Tenaillon O."/>
            <person name="Barbe V."/>
            <person name="Baeriswyl S."/>
            <person name="Bidet P."/>
            <person name="Bingen E."/>
            <person name="Bonacorsi S."/>
            <person name="Bouchier C."/>
            <person name="Bouvet O."/>
            <person name="Calteau A."/>
            <person name="Chiapello H."/>
            <person name="Clermont O."/>
            <person name="Cruveiller S."/>
            <person name="Danchin A."/>
            <person name="Diard M."/>
            <person name="Dossat C."/>
            <person name="Karoui M.E."/>
            <person name="Frapy E."/>
            <person name="Garry L."/>
            <person name="Ghigo J.M."/>
            <person name="Gilles A.M."/>
            <person name="Johnson J."/>
            <person name="Le Bouguenec C."/>
            <person name="Lescat M."/>
            <person name="Mangenot S."/>
            <person name="Martinez-Jehanne V."/>
            <person name="Matic I."/>
            <person name="Nassif X."/>
            <person name="Oztas S."/>
            <person name="Petit M.A."/>
            <person name="Pichon C."/>
            <person name="Rouy Z."/>
            <person name="Ruf C.S."/>
            <person name="Schneider D."/>
            <person name="Tourret J."/>
            <person name="Vacherie B."/>
            <person name="Vallenet D."/>
            <person name="Medigue C."/>
            <person name="Rocha E.P.C."/>
            <person name="Denamur E."/>
        </authorList>
    </citation>
    <scope>NUCLEOTIDE SEQUENCE [LARGE SCALE GENOMIC DNA]</scope>
    <source>
        <strain evidence="12">ATCC 35469 / DSM 13698 / BCRC 15582 / CCUG 18766 / IAM 14443 / JCM 21226 / LMG 7866 / NBRC 102419 / NCTC 12128 / CDC 0568-73</strain>
    </source>
</reference>
<dbReference type="PROSITE" id="PS51831">
    <property type="entry name" value="HD"/>
    <property type="match status" value="1"/>
</dbReference>
<dbReference type="Pfam" id="PF12917">
    <property type="entry name" value="YfbR-like"/>
    <property type="match status" value="1"/>
</dbReference>
<evidence type="ECO:0000256" key="5">
    <source>
        <dbReference type="ARBA" id="ARBA00022490"/>
    </source>
</evidence>
<evidence type="ECO:0000259" key="10">
    <source>
        <dbReference type="PROSITE" id="PS51831"/>
    </source>
</evidence>
<organism evidence="11 12">
    <name type="scientific">Escherichia fergusonii (strain ATCC 35469 / DSM 13698 / CCUG 18766 / IAM 14443 / JCM 21226 / LMG 7866 / NBRC 102419 / NCTC 12128 / CDC 0568-73)</name>
    <dbReference type="NCBI Taxonomy" id="585054"/>
    <lineage>
        <taxon>Bacteria</taxon>
        <taxon>Pseudomonadati</taxon>
        <taxon>Pseudomonadota</taxon>
        <taxon>Gammaproteobacteria</taxon>
        <taxon>Enterobacterales</taxon>
        <taxon>Enterobacteriaceae</taxon>
        <taxon>Escherichia</taxon>
    </lineage>
</organism>
<dbReference type="AlphaFoldDB" id="B7LM41"/>
<dbReference type="InterPro" id="IPR006674">
    <property type="entry name" value="HD_domain"/>
</dbReference>
<feature type="binding site" evidence="9">
    <location>
        <begin position="58"/>
        <end position="59"/>
    </location>
    <ligand>
        <name>substrate</name>
    </ligand>
</feature>
<dbReference type="Gene3D" id="1.10.3210.10">
    <property type="entry name" value="Hypothetical protein af1432"/>
    <property type="match status" value="1"/>
</dbReference>
<dbReference type="GO" id="GO:0002953">
    <property type="term" value="F:5'-deoxynucleotidase activity"/>
    <property type="evidence" value="ECO:0007669"/>
    <property type="project" value="UniProtKB-EC"/>
</dbReference>
<feature type="domain" description="HD" evidence="10">
    <location>
        <begin position="70"/>
        <end position="182"/>
    </location>
</feature>
<dbReference type="NCBIfam" id="NF003009">
    <property type="entry name" value="PRK03826.1"/>
    <property type="match status" value="1"/>
</dbReference>
<dbReference type="SMART" id="SM00471">
    <property type="entry name" value="HDc"/>
    <property type="match status" value="1"/>
</dbReference>
<dbReference type="PANTHER" id="PTHR11845">
    <property type="entry name" value="5'-DEOXYNUCLEOTIDASE HDDC2"/>
    <property type="match status" value="1"/>
</dbReference>
<evidence type="ECO:0000256" key="4">
    <source>
        <dbReference type="ARBA" id="ARBA00011738"/>
    </source>
</evidence>
<keyword evidence="7 9" id="KW-0547">Nucleotide-binding</keyword>
<evidence type="ECO:0000256" key="8">
    <source>
        <dbReference type="ARBA" id="ARBA00022801"/>
    </source>
</evidence>
<protein>
    <recommendedName>
        <fullName evidence="9">5'-deoxynucleotidase YfbR</fullName>
        <ecNumber evidence="9">3.1.3.89</ecNumber>
    </recommendedName>
    <alternativeName>
        <fullName evidence="9">5'-deoxyribonucleotidase</fullName>
    </alternativeName>
    <alternativeName>
        <fullName evidence="9">Nucleoside 5'-monophosphate phosphohydrolase</fullName>
    </alternativeName>
</protein>
<dbReference type="GO" id="GO:0046872">
    <property type="term" value="F:metal ion binding"/>
    <property type="evidence" value="ECO:0007669"/>
    <property type="project" value="UniProtKB-KW"/>
</dbReference>
<feature type="binding site" evidence="9">
    <location>
        <position position="109"/>
    </location>
    <ligand>
        <name>substrate</name>
    </ligand>
</feature>
<evidence type="ECO:0000256" key="3">
    <source>
        <dbReference type="ARBA" id="ARBA00001941"/>
    </source>
</evidence>
<dbReference type="Proteomes" id="UP000000745">
    <property type="component" value="Chromosome"/>
</dbReference>
<feature type="site" description="Appears to be important in orienting the phosphate for catalysis" evidence="9">
    <location>
        <position position="58"/>
    </location>
</feature>
<accession>B7LM41</accession>
<feature type="binding site" evidence="9">
    <location>
        <begin position="117"/>
        <end position="120"/>
    </location>
    <ligand>
        <name>substrate</name>
    </ligand>
</feature>
<name>B7LM41_ESCF3</name>
<comment type="cofactor">
    <cofactor evidence="9">
        <name>a divalent metal cation</name>
        <dbReference type="ChEBI" id="CHEBI:60240"/>
    </cofactor>
</comment>
<keyword evidence="12" id="KW-1185">Reference proteome</keyword>
<dbReference type="HOGENOM" id="CLU_084784_0_0_6"/>
<comment type="similarity">
    <text evidence="9">Belongs to the 5DNU family.</text>
</comment>
<evidence type="ECO:0000256" key="6">
    <source>
        <dbReference type="ARBA" id="ARBA00022723"/>
    </source>
</evidence>
<comment type="subcellular location">
    <subcellularLocation>
        <location evidence="9">Cytoplasm</location>
    </subcellularLocation>
</comment>
<dbReference type="CDD" id="cd00077">
    <property type="entry name" value="HDc"/>
    <property type="match status" value="1"/>
</dbReference>
<feature type="binding site" evidence="9">
    <location>
        <position position="177"/>
    </location>
    <ligand>
        <name>substrate</name>
    </ligand>
</feature>
<dbReference type="PANTHER" id="PTHR11845:SF13">
    <property type="entry name" value="5'-DEOXYNUCLEOTIDASE HDDC2"/>
    <property type="match status" value="1"/>
</dbReference>
<feature type="binding site" evidence="9">
    <location>
        <position position="108"/>
    </location>
    <ligand>
        <name>a divalent metal cation</name>
        <dbReference type="ChEBI" id="CHEBI:60240"/>
    </ligand>
</feature>
<dbReference type="HAMAP" id="MF_01100">
    <property type="entry name" value="5DNU"/>
    <property type="match status" value="1"/>
</dbReference>
<evidence type="ECO:0000313" key="11">
    <source>
        <dbReference type="EMBL" id="CAQ88414.1"/>
    </source>
</evidence>
<dbReference type="EMBL" id="CU928158">
    <property type="protein sequence ID" value="CAQ88414.1"/>
    <property type="molecule type" value="Genomic_DNA"/>
</dbReference>
<proteinExistence type="inferred from homology"/>
<evidence type="ECO:0000313" key="12">
    <source>
        <dbReference type="Proteomes" id="UP000000745"/>
    </source>
</evidence>
<evidence type="ECO:0000256" key="9">
    <source>
        <dbReference type="HAMAP-Rule" id="MF_01100"/>
    </source>
</evidence>
<sequence>MPASCQVIISCKLQKCCRNLHPAAFSAHNNLQVFITKKVTMKQSHFFAYLSRLKLINRWPLMRNVRTENVSEHSLQVAMVAHALAAIKNRKFGGQTNPEHIALLAMYHDTSEVLTGDLPTPVKYFNSQIAQEYKAIEKIAQQKLVDMVPEELQDIFAPFIDESRWSDEEKAIVKQADALCAYLKCLEELSAGNNEFLLAKTRLEKTLQERRSAEMDYFMAVFVPSFHLSLDEISQDSPL</sequence>
<dbReference type="SUPFAM" id="SSF109604">
    <property type="entry name" value="HD-domain/PDEase-like"/>
    <property type="match status" value="1"/>
</dbReference>
<evidence type="ECO:0000256" key="1">
    <source>
        <dbReference type="ARBA" id="ARBA00001638"/>
    </source>
</evidence>
<evidence type="ECO:0000256" key="7">
    <source>
        <dbReference type="ARBA" id="ARBA00022741"/>
    </source>
</evidence>
<dbReference type="KEGG" id="efe:EFER_0878"/>
<comment type="cofactor">
    <cofactor evidence="2">
        <name>Mn(2+)</name>
        <dbReference type="ChEBI" id="CHEBI:29035"/>
    </cofactor>
</comment>
<keyword evidence="5 9" id="KW-0963">Cytoplasm</keyword>
<dbReference type="InterPro" id="IPR039356">
    <property type="entry name" value="YfbR/HDDC2"/>
</dbReference>